<accession>A0A8J4V3S4</accession>
<gene>
    <name evidence="1" type="ORF">CMV_026489</name>
</gene>
<comment type="caution">
    <text evidence="1">The sequence shown here is derived from an EMBL/GenBank/DDBJ whole genome shotgun (WGS) entry which is preliminary data.</text>
</comment>
<organism evidence="1 2">
    <name type="scientific">Castanea mollissima</name>
    <name type="common">Chinese chestnut</name>
    <dbReference type="NCBI Taxonomy" id="60419"/>
    <lineage>
        <taxon>Eukaryota</taxon>
        <taxon>Viridiplantae</taxon>
        <taxon>Streptophyta</taxon>
        <taxon>Embryophyta</taxon>
        <taxon>Tracheophyta</taxon>
        <taxon>Spermatophyta</taxon>
        <taxon>Magnoliopsida</taxon>
        <taxon>eudicotyledons</taxon>
        <taxon>Gunneridae</taxon>
        <taxon>Pentapetalae</taxon>
        <taxon>rosids</taxon>
        <taxon>fabids</taxon>
        <taxon>Fagales</taxon>
        <taxon>Fagaceae</taxon>
        <taxon>Castanea</taxon>
    </lineage>
</organism>
<sequence length="100" mass="11091">MPPPRLTSMILQMNVVAAYQVNKVVILQSTGIENIGCTSWYGTKLTTLLHTLLLPFHLLPNKAKTTNQPKPDLYNVIAVAMADRQCLSKCTILNFQHGTP</sequence>
<evidence type="ECO:0000313" key="2">
    <source>
        <dbReference type="Proteomes" id="UP000737018"/>
    </source>
</evidence>
<dbReference type="AlphaFoldDB" id="A0A8J4V3S4"/>
<dbReference type="EMBL" id="JRKL02007878">
    <property type="protein sequence ID" value="KAF3947368.1"/>
    <property type="molecule type" value="Genomic_DNA"/>
</dbReference>
<keyword evidence="2" id="KW-1185">Reference proteome</keyword>
<evidence type="ECO:0000313" key="1">
    <source>
        <dbReference type="EMBL" id="KAF3947368.1"/>
    </source>
</evidence>
<reference evidence="1" key="1">
    <citation type="submission" date="2020-03" db="EMBL/GenBank/DDBJ databases">
        <title>Castanea mollissima Vanexum genome sequencing.</title>
        <authorList>
            <person name="Staton M."/>
        </authorList>
    </citation>
    <scope>NUCLEOTIDE SEQUENCE</scope>
    <source>
        <tissue evidence="1">Leaf</tissue>
    </source>
</reference>
<dbReference type="Proteomes" id="UP000737018">
    <property type="component" value="Unassembled WGS sequence"/>
</dbReference>
<protein>
    <submittedName>
        <fullName evidence="1">Uncharacterized protein</fullName>
    </submittedName>
</protein>
<name>A0A8J4V3S4_9ROSI</name>
<proteinExistence type="predicted"/>